<name>A0ABS3TAV4_9BACT</name>
<dbReference type="Gene3D" id="3.40.50.300">
    <property type="entry name" value="P-loop containing nucleotide triphosphate hydrolases"/>
    <property type="match status" value="1"/>
</dbReference>
<dbReference type="InterPro" id="IPR027417">
    <property type="entry name" value="P-loop_NTPase"/>
</dbReference>
<sequence length="1355" mass="155486">MPEYNFERLSDKEFERLATALCAEYIIPGLRIYGSGTDGGREAIYEGKMNYPSVASPWDGYLVVQCKQKQSRGATPKEEGQWALSQLNAEMEKYKTAKKTRRIPDYLLFITNAQLSAQLKTGGKDKFAKQLDIWAQELGIKGVDFWDRDKLSNLLDSQQKIAQRFGMLHDGDLLHYAAQAALADRDEIETTLSMFLQEELRADQYVNLAQAGHTNDDRTPLARVFVDLHAVNQNDRGRSFFVVNTVQSESDRPIYPTLLEQERRAIEEEQRRIEEAQDAVSETKYAIDENDLSEDDDIEDTEVLSPEEIAELEEMQSHLPEFPVWRDSSRFVIIGGPGQGKSTLAQQLAQRHRAALLRANATRKIDVETERILRIIEDAATESGIGLPNHPRWPFRVILEQFADKLATGEVTSVLEYISFLVRRRTKREFTRRDAEQLLATTPWFVAFDGLDEVPAVSNRLDVLDAVRRFLLEAQDKDADLLVIATTRPQGYEGDFGESRFNHLILRTFSREEALAYAKKFVETKYANEQDRQERIMHRLETAAQEEAIVRLMQTPLQVTIMSALVDLVGNPPRERYVLFNRYYEIIYQREQERGLKLSDVLARYRSGIEILHDRIGLLLQIEAESVGKSQSRITRARLESLVHNYLVTEELEGEALMRTKADFMDVALHRLVFIVPLEDERYGFEVRSLQEFSAARALMRGEYSVIKNRLRRIATIPYWRNTMLFAVGRAFAEQNEPLCDMITHLCWELNDDTENILFYRTLAGSRLAADILEDGVVEWRPRYRRLFYETLLRLLHLPQLQSATRLAKLYTVNDENRYNEAVYATTSNSIGVPYGVLITLGVLVHRGRGPAWSKQLFQRFWPTDLEDEQAILEQVYKWLSWDDWTIERITQVARVSDIDWVIQNLDKNYTPIKWIRDAQIINQMRTADILFSGKKPILAYQMKSMFVKEEVLDRIQKADPIHPSWLLLTAGRNFLLNPTPESLAEIIEITAEKGHLLETSNLPWQLASVLSGSDTTEELLHHAQRARKGELGTVKDWKEAESRLESKGFTIDDLCAISDAEWPFTADIARVGMQPTGNFRLFDRVDPGNETLLLLLEAFNKMTSNRYKHSIAGNIFFIAGYTYESDITLRIPLDTIKILSINTNWYVHINYILSMIDLDIDYIAEVETLDIIGSRISTLDNFEDVLKPISHKRQAVAENLVPILGKKKVREGILRFIASLVVTGAEVDIPLIDVDTLSTSGRVAYAAINLYSNNPKLNIDSLSQLVLDVWTYKNPQTGLEDMPRIMHSLLETAPLSGYVIEVLEKIYPSNIIGMKMKAKLMDAFITQFQYHNSALNNPAFEKELSMSWLFELNN</sequence>
<feature type="coiled-coil region" evidence="1">
    <location>
        <begin position="259"/>
        <end position="286"/>
    </location>
</feature>
<dbReference type="EMBL" id="JAGETX010000004">
    <property type="protein sequence ID" value="MBO3270787.1"/>
    <property type="molecule type" value="Genomic_DNA"/>
</dbReference>
<keyword evidence="3" id="KW-1185">Reference proteome</keyword>
<gene>
    <name evidence="2" type="ORF">J4D97_09015</name>
</gene>
<dbReference type="Proteomes" id="UP000670527">
    <property type="component" value="Unassembled WGS sequence"/>
</dbReference>
<reference evidence="2 3" key="1">
    <citation type="submission" date="2021-03" db="EMBL/GenBank/DDBJ databases">
        <authorList>
            <person name="Kim M.K."/>
        </authorList>
    </citation>
    <scope>NUCLEOTIDE SEQUENCE [LARGE SCALE GENOMIC DNA]</scope>
    <source>
        <strain evidence="2 3">BT507</strain>
    </source>
</reference>
<protein>
    <recommendedName>
        <fullName evidence="4">AAA+ ATPase domain-containing protein</fullName>
    </recommendedName>
</protein>
<evidence type="ECO:0000313" key="2">
    <source>
        <dbReference type="EMBL" id="MBO3270787.1"/>
    </source>
</evidence>
<proteinExistence type="predicted"/>
<accession>A0ABS3TAV4</accession>
<evidence type="ECO:0000313" key="3">
    <source>
        <dbReference type="Proteomes" id="UP000670527"/>
    </source>
</evidence>
<evidence type="ECO:0008006" key="4">
    <source>
        <dbReference type="Google" id="ProtNLM"/>
    </source>
</evidence>
<keyword evidence="1" id="KW-0175">Coiled coil</keyword>
<comment type="caution">
    <text evidence="2">The sequence shown here is derived from an EMBL/GenBank/DDBJ whole genome shotgun (WGS) entry which is preliminary data.</text>
</comment>
<evidence type="ECO:0000256" key="1">
    <source>
        <dbReference type="SAM" id="Coils"/>
    </source>
</evidence>
<organism evidence="2 3">
    <name type="scientific">Hymenobacter defluvii</name>
    <dbReference type="NCBI Taxonomy" id="2054411"/>
    <lineage>
        <taxon>Bacteria</taxon>
        <taxon>Pseudomonadati</taxon>
        <taxon>Bacteroidota</taxon>
        <taxon>Cytophagia</taxon>
        <taxon>Cytophagales</taxon>
        <taxon>Hymenobacteraceae</taxon>
        <taxon>Hymenobacter</taxon>
    </lineage>
</organism>
<dbReference type="RefSeq" id="WP_208307304.1">
    <property type="nucleotide sequence ID" value="NZ_JAGETX010000004.1"/>
</dbReference>
<dbReference type="SUPFAM" id="SSF52540">
    <property type="entry name" value="P-loop containing nucleoside triphosphate hydrolases"/>
    <property type="match status" value="1"/>
</dbReference>